<dbReference type="EMBL" id="JAQGLA010000002">
    <property type="protein sequence ID" value="MDA3624259.1"/>
    <property type="molecule type" value="Genomic_DNA"/>
</dbReference>
<keyword evidence="3" id="KW-0378">Hydrolase</keyword>
<dbReference type="GO" id="GO:0006508">
    <property type="term" value="P:proteolysis"/>
    <property type="evidence" value="ECO:0007669"/>
    <property type="project" value="UniProtKB-KW"/>
</dbReference>
<evidence type="ECO:0000259" key="4">
    <source>
        <dbReference type="Pfam" id="PF04586"/>
    </source>
</evidence>
<sequence length="243" mass="26452">MNTKSFGPIEVKDAAAGEVEAVFSRFGVRDHDGDVTLKEAFTHGHPVKISAYNHGSWEGSLPVGKGQIEVHDDRAVLKGRFFLNTTAGRETFEVVKELGELGEWSYGFTVADFEQGEFEGKSARFLKKLNVYEVSPVLKGAGIGTQTLSVKSQGASFAGQCEQVLTALQELTSRGAEVLAKRREAGKGLGSESRDLLLKVSDELECLKHLLVEPAPEPESEGSDDELLREYLRWVGSQHGLAS</sequence>
<protein>
    <submittedName>
        <fullName evidence="5">HK97 family phage prohead protease</fullName>
    </submittedName>
</protein>
<reference evidence="5 6" key="1">
    <citation type="submission" date="2022-11" db="EMBL/GenBank/DDBJ databases">
        <title>Draft genome sequence of Saccharopolyspora sp. WRP15-2 isolated from rhizosphere soils of wild rice in Thailand.</title>
        <authorList>
            <person name="Duangmal K."/>
            <person name="Kammanee S."/>
            <person name="Muangham S."/>
        </authorList>
    </citation>
    <scope>NUCLEOTIDE SEQUENCE [LARGE SCALE GENOMIC DNA]</scope>
    <source>
        <strain evidence="5 6">WRP15-2</strain>
    </source>
</reference>
<dbReference type="GO" id="GO:0008233">
    <property type="term" value="F:peptidase activity"/>
    <property type="evidence" value="ECO:0007669"/>
    <property type="project" value="UniProtKB-KW"/>
</dbReference>
<dbReference type="Pfam" id="PF04586">
    <property type="entry name" value="Peptidase_S78"/>
    <property type="match status" value="1"/>
</dbReference>
<keyword evidence="6" id="KW-1185">Reference proteome</keyword>
<evidence type="ECO:0000256" key="2">
    <source>
        <dbReference type="ARBA" id="ARBA00022670"/>
    </source>
</evidence>
<dbReference type="Proteomes" id="UP001210380">
    <property type="component" value="Unassembled WGS sequence"/>
</dbReference>
<comment type="caution">
    <text evidence="5">The sequence shown here is derived from an EMBL/GenBank/DDBJ whole genome shotgun (WGS) entry which is preliminary data.</text>
</comment>
<evidence type="ECO:0000256" key="3">
    <source>
        <dbReference type="ARBA" id="ARBA00022801"/>
    </source>
</evidence>
<keyword evidence="2 5" id="KW-0645">Protease</keyword>
<name>A0ABT4URH2_9PSEU</name>
<accession>A0ABT4URH2</accession>
<evidence type="ECO:0000256" key="1">
    <source>
        <dbReference type="ARBA" id="ARBA00022612"/>
    </source>
</evidence>
<evidence type="ECO:0000313" key="5">
    <source>
        <dbReference type="EMBL" id="MDA3624259.1"/>
    </source>
</evidence>
<evidence type="ECO:0000313" key="6">
    <source>
        <dbReference type="Proteomes" id="UP001210380"/>
    </source>
</evidence>
<keyword evidence="1" id="KW-1188">Viral release from host cell</keyword>
<dbReference type="RefSeq" id="WP_270946823.1">
    <property type="nucleotide sequence ID" value="NZ_JAQGLA010000002.1"/>
</dbReference>
<dbReference type="InterPro" id="IPR054613">
    <property type="entry name" value="Peptidase_S78_dom"/>
</dbReference>
<feature type="domain" description="Prohead serine protease" evidence="4">
    <location>
        <begin position="19"/>
        <end position="148"/>
    </location>
</feature>
<gene>
    <name evidence="5" type="ORF">OU415_02355</name>
</gene>
<organism evidence="5 6">
    <name type="scientific">Saccharopolyspora oryzae</name>
    <dbReference type="NCBI Taxonomy" id="2997343"/>
    <lineage>
        <taxon>Bacteria</taxon>
        <taxon>Bacillati</taxon>
        <taxon>Actinomycetota</taxon>
        <taxon>Actinomycetes</taxon>
        <taxon>Pseudonocardiales</taxon>
        <taxon>Pseudonocardiaceae</taxon>
        <taxon>Saccharopolyspora</taxon>
    </lineage>
</organism>
<proteinExistence type="predicted"/>